<dbReference type="EMBL" id="JAHESD010000010">
    <property type="protein sequence ID" value="MBT1702984.1"/>
    <property type="molecule type" value="Genomic_DNA"/>
</dbReference>
<name>A0ABS5VNG3_9BACT</name>
<accession>A0ABS5VNG3</accession>
<keyword evidence="2" id="KW-1185">Reference proteome</keyword>
<evidence type="ECO:0000313" key="2">
    <source>
        <dbReference type="Proteomes" id="UP000772618"/>
    </source>
</evidence>
<protein>
    <submittedName>
        <fullName evidence="1">Membrane or secreted protein</fullName>
    </submittedName>
</protein>
<gene>
    <name evidence="1" type="ORF">KK060_06815</name>
</gene>
<dbReference type="Proteomes" id="UP000772618">
    <property type="component" value="Unassembled WGS sequence"/>
</dbReference>
<comment type="caution">
    <text evidence="1">The sequence shown here is derived from an EMBL/GenBank/DDBJ whole genome shotgun (WGS) entry which is preliminary data.</text>
</comment>
<proteinExistence type="predicted"/>
<organism evidence="1 2">
    <name type="scientific">Chryseosolibacter indicus</name>
    <dbReference type="NCBI Taxonomy" id="2782351"/>
    <lineage>
        <taxon>Bacteria</taxon>
        <taxon>Pseudomonadati</taxon>
        <taxon>Bacteroidota</taxon>
        <taxon>Cytophagia</taxon>
        <taxon>Cytophagales</taxon>
        <taxon>Chryseotaleaceae</taxon>
        <taxon>Chryseosolibacter</taxon>
    </lineage>
</organism>
<evidence type="ECO:0000313" key="1">
    <source>
        <dbReference type="EMBL" id="MBT1702984.1"/>
    </source>
</evidence>
<sequence length="229" mass="25337">MAAVLTSLSAVAQVKSSDLVGAWKSQSNNQTSVAICSDKFFSVAVYTNSEFIGTYGGKYTAAGQNITLNFEFHTLNPEMITQQVEVAAEIKNGKLVLTQEGTEWTRLDDGKPGKLAGAWLITGRMQGNTMSEMTPGARRTMKILSGTRFQWIAYNVDTKEFFGTGGGSYTTEKGKYTENIEFFSRDNSRVGKSLSFDFNLENQQWHHKGLSSKGEPINEVWSKRENIGL</sequence>
<dbReference type="Gene3D" id="2.40.128.490">
    <property type="entry name" value="Uncharacterised protein PF14869, DUF4488"/>
    <property type="match status" value="1"/>
</dbReference>
<reference evidence="1 2" key="1">
    <citation type="submission" date="2021-05" db="EMBL/GenBank/DDBJ databases">
        <title>A Polyphasic approach of four new species of the genus Ohtaekwangia: Ohtaekwangia histidinii sp. nov., Ohtaekwangia cretensis sp. nov., Ohtaekwangia indiensis sp. nov., Ohtaekwangia reichenbachii sp. nov. from diverse environment.</title>
        <authorList>
            <person name="Octaviana S."/>
        </authorList>
    </citation>
    <scope>NUCLEOTIDE SEQUENCE [LARGE SCALE GENOMIC DNA]</scope>
    <source>
        <strain evidence="1 2">PWU20</strain>
    </source>
</reference>